<evidence type="ECO:0000313" key="3">
    <source>
        <dbReference type="Proteomes" id="UP000789570"/>
    </source>
</evidence>
<keyword evidence="3" id="KW-1185">Reference proteome</keyword>
<dbReference type="OrthoDB" id="2344151at2759"/>
<dbReference type="AlphaFoldDB" id="A0A9N9I757"/>
<accession>A0A9N9I757</accession>
<name>A0A9N9I757_9GLOM</name>
<feature type="compositionally biased region" description="Low complexity" evidence="1">
    <location>
        <begin position="34"/>
        <end position="47"/>
    </location>
</feature>
<reference evidence="2" key="1">
    <citation type="submission" date="2021-06" db="EMBL/GenBank/DDBJ databases">
        <authorList>
            <person name="Kallberg Y."/>
            <person name="Tangrot J."/>
            <person name="Rosling A."/>
        </authorList>
    </citation>
    <scope>NUCLEOTIDE SEQUENCE</scope>
    <source>
        <strain evidence="2">UK204</strain>
    </source>
</reference>
<evidence type="ECO:0000313" key="2">
    <source>
        <dbReference type="EMBL" id="CAG8723482.1"/>
    </source>
</evidence>
<feature type="region of interest" description="Disordered" evidence="1">
    <location>
        <begin position="1"/>
        <end position="48"/>
    </location>
</feature>
<gene>
    <name evidence="2" type="ORF">FCALED_LOCUS14523</name>
</gene>
<evidence type="ECO:0000256" key="1">
    <source>
        <dbReference type="SAM" id="MobiDB-lite"/>
    </source>
</evidence>
<dbReference type="Proteomes" id="UP000789570">
    <property type="component" value="Unassembled WGS sequence"/>
</dbReference>
<sequence>GSSISAKSTTTSKQRQKYQHHNHHPKQAAVLPQPSSTSSNPKPTTGSELNKQLIETYGIAIEYCINDASTLLLKELFDTNIIATAQKKFDYNFHPVGLVTGAQGIGKSRLLMECVNHIRKRFPGILKDLVDLIIVSYNNGNTPSDLDLQLGV</sequence>
<feature type="compositionally biased region" description="Low complexity" evidence="1">
    <location>
        <begin position="1"/>
        <end position="13"/>
    </location>
</feature>
<comment type="caution">
    <text evidence="2">The sequence shown here is derived from an EMBL/GenBank/DDBJ whole genome shotgun (WGS) entry which is preliminary data.</text>
</comment>
<dbReference type="EMBL" id="CAJVPQ010010652">
    <property type="protein sequence ID" value="CAG8723482.1"/>
    <property type="molecule type" value="Genomic_DNA"/>
</dbReference>
<feature type="non-terminal residue" evidence="2">
    <location>
        <position position="152"/>
    </location>
</feature>
<protein>
    <submittedName>
        <fullName evidence="2">10346_t:CDS:1</fullName>
    </submittedName>
</protein>
<organism evidence="2 3">
    <name type="scientific">Funneliformis caledonium</name>
    <dbReference type="NCBI Taxonomy" id="1117310"/>
    <lineage>
        <taxon>Eukaryota</taxon>
        <taxon>Fungi</taxon>
        <taxon>Fungi incertae sedis</taxon>
        <taxon>Mucoromycota</taxon>
        <taxon>Glomeromycotina</taxon>
        <taxon>Glomeromycetes</taxon>
        <taxon>Glomerales</taxon>
        <taxon>Glomeraceae</taxon>
        <taxon>Funneliformis</taxon>
    </lineage>
</organism>
<proteinExistence type="predicted"/>
<feature type="compositionally biased region" description="Basic residues" evidence="1">
    <location>
        <begin position="14"/>
        <end position="26"/>
    </location>
</feature>